<dbReference type="EC" id="2.7.1.172" evidence="1"/>
<dbReference type="InterPro" id="IPR011009">
    <property type="entry name" value="Kinase-like_dom_sf"/>
</dbReference>
<proteinExistence type="inferred from homology"/>
<dbReference type="GO" id="GO:0102193">
    <property type="term" value="F:protein-ribulosamine 3-kinase activity"/>
    <property type="evidence" value="ECO:0007669"/>
    <property type="project" value="UniProtKB-EC"/>
</dbReference>
<reference evidence="4" key="1">
    <citation type="submission" date="2022-10" db="EMBL/GenBank/DDBJ databases">
        <title>Culturing micro-colonial fungi from biological soil crusts in the Mojave desert and describing Neophaeococcomyces mojavensis, and introducing the new genera and species Taxawa tesnikishii.</title>
        <authorList>
            <person name="Kurbessoian T."/>
            <person name="Stajich J.E."/>
        </authorList>
    </citation>
    <scope>NUCLEOTIDE SEQUENCE</scope>
    <source>
        <strain evidence="4">TK_41</strain>
    </source>
</reference>
<evidence type="ECO:0000313" key="5">
    <source>
        <dbReference type="Proteomes" id="UP001172673"/>
    </source>
</evidence>
<dbReference type="Pfam" id="PF03881">
    <property type="entry name" value="Fructosamin_kin"/>
    <property type="match status" value="1"/>
</dbReference>
<dbReference type="GO" id="GO:0016301">
    <property type="term" value="F:kinase activity"/>
    <property type="evidence" value="ECO:0007669"/>
    <property type="project" value="UniProtKB-UniRule"/>
</dbReference>
<gene>
    <name evidence="4" type="ORF">H2200_010650</name>
</gene>
<evidence type="ECO:0000256" key="1">
    <source>
        <dbReference type="ARBA" id="ARBA00011961"/>
    </source>
</evidence>
<dbReference type="PANTHER" id="PTHR12149:SF8">
    <property type="entry name" value="PROTEIN-RIBULOSAMINE 3-KINASE"/>
    <property type="match status" value="1"/>
</dbReference>
<dbReference type="Gene3D" id="3.30.200.20">
    <property type="entry name" value="Phosphorylase Kinase, domain 1"/>
    <property type="match status" value="1"/>
</dbReference>
<dbReference type="SUPFAM" id="SSF56112">
    <property type="entry name" value="Protein kinase-like (PK-like)"/>
    <property type="match status" value="1"/>
</dbReference>
<evidence type="ECO:0000256" key="3">
    <source>
        <dbReference type="PIRNR" id="PIRNR006221"/>
    </source>
</evidence>
<organism evidence="4 5">
    <name type="scientific">Cladophialophora chaetospira</name>
    <dbReference type="NCBI Taxonomy" id="386627"/>
    <lineage>
        <taxon>Eukaryota</taxon>
        <taxon>Fungi</taxon>
        <taxon>Dikarya</taxon>
        <taxon>Ascomycota</taxon>
        <taxon>Pezizomycotina</taxon>
        <taxon>Eurotiomycetes</taxon>
        <taxon>Chaetothyriomycetidae</taxon>
        <taxon>Chaetothyriales</taxon>
        <taxon>Herpotrichiellaceae</taxon>
        <taxon>Cladophialophora</taxon>
    </lineage>
</organism>
<comment type="catalytic activity">
    <reaction evidence="2">
        <text>N(6)-D-ribulosyl-L-lysyl-[protein] + ATP = N(6)-(3-O-phospho-D-ribulosyl)-L-lysyl-[protein] + ADP + H(+)</text>
        <dbReference type="Rhea" id="RHEA:48432"/>
        <dbReference type="Rhea" id="RHEA-COMP:12103"/>
        <dbReference type="Rhea" id="RHEA-COMP:12104"/>
        <dbReference type="ChEBI" id="CHEBI:15378"/>
        <dbReference type="ChEBI" id="CHEBI:30616"/>
        <dbReference type="ChEBI" id="CHEBI:90418"/>
        <dbReference type="ChEBI" id="CHEBI:90420"/>
        <dbReference type="ChEBI" id="CHEBI:456216"/>
        <dbReference type="EC" id="2.7.1.172"/>
    </reaction>
    <physiologicalReaction direction="left-to-right" evidence="2">
        <dbReference type="Rhea" id="RHEA:48433"/>
    </physiologicalReaction>
</comment>
<dbReference type="AlphaFoldDB" id="A0AA39CDU4"/>
<dbReference type="InterPro" id="IPR016477">
    <property type="entry name" value="Fructo-/Ketosamine-3-kinase"/>
</dbReference>
<sequence>MPSSIDPAIFRGLNLEASSAKISTHGGSGFASTFRITTSTTSVFVKQSSSPEAEVMFQGEHASLNAIHDAVPSLCPKSFAWGKLEKGGGYFLVTEFLDLGGGRSRTRGSASPGSGMSLAQKLAKLHTTPAPKPNGFDSPQFGFPVTTCCGDTPQNNTFSSSWAEFFGKQRLLTILERGERKNGKDPELRKLVDRTVQEVVPRLLRDGHLGGKEGIKPVVVHGDLWSGNKSKGSFVGRDKASPDEPGAIEDVVYDPSSCYAHHEFDFGIMSMFGGFNSSFWKEYHDIVPKTEPVDEYDDRVALYESYHHLNHWAIFGGGYKSGAMGILKRLLKEYGKP</sequence>
<comment type="caution">
    <text evidence="4">The sequence shown here is derived from an EMBL/GenBank/DDBJ whole genome shotgun (WGS) entry which is preliminary data.</text>
</comment>
<dbReference type="Proteomes" id="UP001172673">
    <property type="component" value="Unassembled WGS sequence"/>
</dbReference>
<dbReference type="PANTHER" id="PTHR12149">
    <property type="entry name" value="FRUCTOSAMINE 3 KINASE-RELATED PROTEIN"/>
    <property type="match status" value="1"/>
</dbReference>
<protein>
    <recommendedName>
        <fullName evidence="1">protein-ribulosamine 3-kinase</fullName>
        <ecNumber evidence="1">2.7.1.172</ecNumber>
    </recommendedName>
</protein>
<dbReference type="Gene3D" id="3.90.1200.10">
    <property type="match status" value="1"/>
</dbReference>
<keyword evidence="3" id="KW-0418">Kinase</keyword>
<comment type="similarity">
    <text evidence="3">Belongs to the fructosamine kinase family.</text>
</comment>
<dbReference type="PIRSF" id="PIRSF006221">
    <property type="entry name" value="Ketosamine-3-kinase"/>
    <property type="match status" value="1"/>
</dbReference>
<name>A0AA39CDU4_9EURO</name>
<evidence type="ECO:0000313" key="4">
    <source>
        <dbReference type="EMBL" id="KAJ9604537.1"/>
    </source>
</evidence>
<evidence type="ECO:0000256" key="2">
    <source>
        <dbReference type="ARBA" id="ARBA00048655"/>
    </source>
</evidence>
<dbReference type="EMBL" id="JAPDRK010000018">
    <property type="protein sequence ID" value="KAJ9604537.1"/>
    <property type="molecule type" value="Genomic_DNA"/>
</dbReference>
<keyword evidence="3" id="KW-0808">Transferase</keyword>
<dbReference type="FunFam" id="3.90.1200.10:FF:000018">
    <property type="entry name" value="Fructosamine-3-kinase, putative"/>
    <property type="match status" value="1"/>
</dbReference>
<keyword evidence="5" id="KW-1185">Reference proteome</keyword>
<accession>A0AA39CDU4</accession>